<evidence type="ECO:0000313" key="7">
    <source>
        <dbReference type="EMBL" id="MQX14220.1"/>
    </source>
</evidence>
<feature type="transmembrane region" description="Helical" evidence="6">
    <location>
        <begin position="231"/>
        <end position="251"/>
    </location>
</feature>
<keyword evidence="2" id="KW-1003">Cell membrane</keyword>
<keyword evidence="5 6" id="KW-0472">Membrane</keyword>
<dbReference type="OrthoDB" id="9804361at2"/>
<feature type="transmembrane region" description="Helical" evidence="6">
    <location>
        <begin position="116"/>
        <end position="135"/>
    </location>
</feature>
<feature type="transmembrane region" description="Helical" evidence="6">
    <location>
        <begin position="312"/>
        <end position="335"/>
    </location>
</feature>
<reference evidence="7 8" key="1">
    <citation type="journal article" date="2013" name="Genome Biol.">
        <title>Comparative genomics of the core and accessory genomes of 48 Sinorhizobium strains comprising five genospecies.</title>
        <authorList>
            <person name="Sugawara M."/>
            <person name="Epstein B."/>
            <person name="Badgley B.D."/>
            <person name="Unno T."/>
            <person name="Xu L."/>
            <person name="Reese J."/>
            <person name="Gyaneshwar P."/>
            <person name="Denny R."/>
            <person name="Mudge J."/>
            <person name="Bharti A.K."/>
            <person name="Farmer A.D."/>
            <person name="May G.D."/>
            <person name="Woodward J.E."/>
            <person name="Medigue C."/>
            <person name="Vallenet D."/>
            <person name="Lajus A."/>
            <person name="Rouy Z."/>
            <person name="Martinez-Vaz B."/>
            <person name="Tiffin P."/>
            <person name="Young N.D."/>
            <person name="Sadowsky M.J."/>
        </authorList>
    </citation>
    <scope>NUCLEOTIDE SEQUENCE [LARGE SCALE GENOMIC DNA]</scope>
    <source>
        <strain evidence="7 8">USDA4894</strain>
    </source>
</reference>
<keyword evidence="4 6" id="KW-1133">Transmembrane helix</keyword>
<feature type="transmembrane region" description="Helical" evidence="6">
    <location>
        <begin position="33"/>
        <end position="52"/>
    </location>
</feature>
<evidence type="ECO:0000256" key="1">
    <source>
        <dbReference type="ARBA" id="ARBA00004651"/>
    </source>
</evidence>
<gene>
    <name evidence="7" type="ORF">GHK62_05435</name>
</gene>
<feature type="transmembrane region" description="Helical" evidence="6">
    <location>
        <begin position="284"/>
        <end position="306"/>
    </location>
</feature>
<protein>
    <submittedName>
        <fullName evidence="7">Branched-chain amino acid ABC transporter permease</fullName>
    </submittedName>
</protein>
<dbReference type="Pfam" id="PF02653">
    <property type="entry name" value="BPD_transp_2"/>
    <property type="match status" value="1"/>
</dbReference>
<evidence type="ECO:0000256" key="5">
    <source>
        <dbReference type="ARBA" id="ARBA00023136"/>
    </source>
</evidence>
<feature type="transmembrane region" description="Helical" evidence="6">
    <location>
        <begin position="142"/>
        <end position="163"/>
    </location>
</feature>
<feature type="transmembrane region" description="Helical" evidence="6">
    <location>
        <begin position="58"/>
        <end position="79"/>
    </location>
</feature>
<organism evidence="7 8">
    <name type="scientific">Sinorhizobium terangae</name>
    <dbReference type="NCBI Taxonomy" id="110322"/>
    <lineage>
        <taxon>Bacteria</taxon>
        <taxon>Pseudomonadati</taxon>
        <taxon>Pseudomonadota</taxon>
        <taxon>Alphaproteobacteria</taxon>
        <taxon>Hyphomicrobiales</taxon>
        <taxon>Rhizobiaceae</taxon>
        <taxon>Sinorhizobium/Ensifer group</taxon>
        <taxon>Sinorhizobium</taxon>
    </lineage>
</organism>
<dbReference type="Proteomes" id="UP000439983">
    <property type="component" value="Unassembled WGS sequence"/>
</dbReference>
<dbReference type="PANTHER" id="PTHR30482">
    <property type="entry name" value="HIGH-AFFINITY BRANCHED-CHAIN AMINO ACID TRANSPORT SYSTEM PERMEASE"/>
    <property type="match status" value="1"/>
</dbReference>
<dbReference type="RefSeq" id="WP_153437300.1">
    <property type="nucleotide sequence ID" value="NZ_JACIGA010000010.1"/>
</dbReference>
<feature type="transmembrane region" description="Helical" evidence="6">
    <location>
        <begin position="91"/>
        <end position="110"/>
    </location>
</feature>
<sequence>MNVTLQQSSANSVLEARRAHNEKLARRADQTRATWFPLALLVVLLALPLLQFVGNYNYVLHLVLFTASYVAMASGWNILGGFAGYVSLGHSVFFGVGGYFAGMLLARYGISTIITAPLAGLVAAVLGYMVGLITLKVRGPSFIISSIALLMIARILFDNWEFIGGANGLTLPTNDLPVQWAKLPYYYAMIVIAAFTVWATYRIKHSKFGLGLRAISKDEIKAESAGIDTRFYKVMAFALSAFFVGMTGAVWGEYLTYLRPNIFLLILVSANLVLMSILGGKGTIAGPVVGAILIVALNELFVATMGASEVNILGTGLVMAVGLIFFPLGLVGTLAKKGKLPRVLNWD</sequence>
<evidence type="ECO:0000256" key="3">
    <source>
        <dbReference type="ARBA" id="ARBA00022692"/>
    </source>
</evidence>
<evidence type="ECO:0000256" key="4">
    <source>
        <dbReference type="ARBA" id="ARBA00022989"/>
    </source>
</evidence>
<dbReference type="InterPro" id="IPR043428">
    <property type="entry name" value="LivM-like"/>
</dbReference>
<name>A0A6N7LAB2_SINTE</name>
<keyword evidence="3 6" id="KW-0812">Transmembrane</keyword>
<evidence type="ECO:0000256" key="2">
    <source>
        <dbReference type="ARBA" id="ARBA00022475"/>
    </source>
</evidence>
<comment type="caution">
    <text evidence="7">The sequence shown here is derived from an EMBL/GenBank/DDBJ whole genome shotgun (WGS) entry which is preliminary data.</text>
</comment>
<dbReference type="InterPro" id="IPR001851">
    <property type="entry name" value="ABC_transp_permease"/>
</dbReference>
<dbReference type="GO" id="GO:0005886">
    <property type="term" value="C:plasma membrane"/>
    <property type="evidence" value="ECO:0007669"/>
    <property type="project" value="UniProtKB-SubCell"/>
</dbReference>
<keyword evidence="8" id="KW-1185">Reference proteome</keyword>
<feature type="transmembrane region" description="Helical" evidence="6">
    <location>
        <begin position="183"/>
        <end position="201"/>
    </location>
</feature>
<dbReference type="CDD" id="cd06581">
    <property type="entry name" value="TM_PBP1_LivM_like"/>
    <property type="match status" value="1"/>
</dbReference>
<accession>A0A6N7LAB2</accession>
<evidence type="ECO:0000313" key="8">
    <source>
        <dbReference type="Proteomes" id="UP000439983"/>
    </source>
</evidence>
<dbReference type="EMBL" id="WITC01000026">
    <property type="protein sequence ID" value="MQX14220.1"/>
    <property type="molecule type" value="Genomic_DNA"/>
</dbReference>
<comment type="subcellular location">
    <subcellularLocation>
        <location evidence="1">Cell membrane</location>
        <topology evidence="1">Multi-pass membrane protein</topology>
    </subcellularLocation>
</comment>
<dbReference type="PANTHER" id="PTHR30482:SF10">
    <property type="entry name" value="HIGH-AFFINITY BRANCHED-CHAIN AMINO ACID TRANSPORT PROTEIN BRAE"/>
    <property type="match status" value="1"/>
</dbReference>
<dbReference type="AlphaFoldDB" id="A0A6N7LAB2"/>
<proteinExistence type="predicted"/>
<feature type="transmembrane region" description="Helical" evidence="6">
    <location>
        <begin position="257"/>
        <end position="277"/>
    </location>
</feature>
<dbReference type="GO" id="GO:0015658">
    <property type="term" value="F:branched-chain amino acid transmembrane transporter activity"/>
    <property type="evidence" value="ECO:0007669"/>
    <property type="project" value="InterPro"/>
</dbReference>
<evidence type="ECO:0000256" key="6">
    <source>
        <dbReference type="SAM" id="Phobius"/>
    </source>
</evidence>